<name>A0A368T4I0_9ACTN</name>
<dbReference type="SUPFAM" id="SSF160379">
    <property type="entry name" value="SP0830-like"/>
    <property type="match status" value="1"/>
</dbReference>
<accession>A0A368T4I0</accession>
<dbReference type="Proteomes" id="UP000253318">
    <property type="component" value="Unassembled WGS sequence"/>
</dbReference>
<dbReference type="EMBL" id="QEIN01000106">
    <property type="protein sequence ID" value="RCV57844.1"/>
    <property type="molecule type" value="Genomic_DNA"/>
</dbReference>
<dbReference type="Pfam" id="PF08002">
    <property type="entry name" value="DUF1697"/>
    <property type="match status" value="1"/>
</dbReference>
<gene>
    <name evidence="1" type="ORF">DEF24_14500</name>
</gene>
<evidence type="ECO:0000313" key="1">
    <source>
        <dbReference type="EMBL" id="RCV57844.1"/>
    </source>
</evidence>
<sequence length="184" mass="19834">MARYVALLRGINVGGHRKVRMADLRALLAGLGHTHVATLLQSGNAVFTAPERPATAIGADIEARIAAELGLTVTVMVRTSADLRQVVERLPFEVRDPAKCAVSFLNTPVDRDRLAAMDHAAFAPEELVAGERELYMYFPNGLGRAKMPAVLGRHLAAPGTVRNWNTVTRLLALAEGVDHRPPTG</sequence>
<proteinExistence type="predicted"/>
<protein>
    <recommendedName>
        <fullName evidence="3">DUF1697 domain-containing protein</fullName>
    </recommendedName>
</protein>
<organism evidence="1 2">
    <name type="scientific">Marinitenerispora sediminis</name>
    <dbReference type="NCBI Taxonomy" id="1931232"/>
    <lineage>
        <taxon>Bacteria</taxon>
        <taxon>Bacillati</taxon>
        <taxon>Actinomycetota</taxon>
        <taxon>Actinomycetes</taxon>
        <taxon>Streptosporangiales</taxon>
        <taxon>Nocardiopsidaceae</taxon>
        <taxon>Marinitenerispora</taxon>
    </lineage>
</organism>
<evidence type="ECO:0000313" key="2">
    <source>
        <dbReference type="Proteomes" id="UP000253318"/>
    </source>
</evidence>
<dbReference type="Gene3D" id="3.30.70.1280">
    <property type="entry name" value="SP0830-like domains"/>
    <property type="match status" value="1"/>
</dbReference>
<dbReference type="AlphaFoldDB" id="A0A368T4I0"/>
<reference evidence="1 2" key="1">
    <citation type="submission" date="2018-04" db="EMBL/GenBank/DDBJ databases">
        <title>Novel actinobacteria from marine sediment.</title>
        <authorList>
            <person name="Ng Z.Y."/>
            <person name="Tan G.Y.A."/>
        </authorList>
    </citation>
    <scope>NUCLEOTIDE SEQUENCE [LARGE SCALE GENOMIC DNA]</scope>
    <source>
        <strain evidence="1 2">TPS81</strain>
    </source>
</reference>
<keyword evidence="2" id="KW-1185">Reference proteome</keyword>
<dbReference type="PIRSF" id="PIRSF008502">
    <property type="entry name" value="UCP008502"/>
    <property type="match status" value="1"/>
</dbReference>
<evidence type="ECO:0008006" key="3">
    <source>
        <dbReference type="Google" id="ProtNLM"/>
    </source>
</evidence>
<dbReference type="InterPro" id="IPR012545">
    <property type="entry name" value="DUF1697"/>
</dbReference>
<dbReference type="OrthoDB" id="9806494at2"/>
<comment type="caution">
    <text evidence="1">The sequence shown here is derived from an EMBL/GenBank/DDBJ whole genome shotgun (WGS) entry which is preliminary data.</text>
</comment>
<dbReference type="PANTHER" id="PTHR36439:SF1">
    <property type="entry name" value="DUF1697 DOMAIN-CONTAINING PROTEIN"/>
    <property type="match status" value="1"/>
</dbReference>
<dbReference type="PANTHER" id="PTHR36439">
    <property type="entry name" value="BLL4334 PROTEIN"/>
    <property type="match status" value="1"/>
</dbReference>